<dbReference type="InterPro" id="IPR008004">
    <property type="entry name" value="OCTOPUS-like"/>
</dbReference>
<protein>
    <submittedName>
        <fullName evidence="2">Uncharacterized protein</fullName>
    </submittedName>
</protein>
<proteinExistence type="predicted"/>
<evidence type="ECO:0000313" key="3">
    <source>
        <dbReference type="Proteomes" id="UP000188268"/>
    </source>
</evidence>
<gene>
    <name evidence="2" type="ORF">CCACVL1_26718</name>
</gene>
<dbReference type="PANTHER" id="PTHR34046">
    <property type="entry name" value="OS06G0218800 PROTEIN"/>
    <property type="match status" value="1"/>
</dbReference>
<comment type="caution">
    <text evidence="2">The sequence shown here is derived from an EMBL/GenBank/DDBJ whole genome shotgun (WGS) entry which is preliminary data.</text>
</comment>
<sequence>MGFSSESNHGCKNHPNHQEKQGVCPSCLREKLSRLCSVSSHKELASRIAPSGSSSLSYSPVYYHSSASSSTSASPARQEKQRLHKRNGSDVMGSLSFMVKVGNGLKKSRSIAFVPRNFDEEDVHKNNKKKKGFWSKLLGFKGKKDVLTHSTSMRIIGRVF</sequence>
<dbReference type="PANTHER" id="PTHR34046:SF19">
    <property type="entry name" value="RAPIDLY ELICITED PROTEIN, PUTATIVE-RELATED"/>
    <property type="match status" value="1"/>
</dbReference>
<accession>A0A1R3GDN6</accession>
<dbReference type="OMA" id="MGWSESE"/>
<evidence type="ECO:0000313" key="2">
    <source>
        <dbReference type="EMBL" id="OMO56183.1"/>
    </source>
</evidence>
<feature type="region of interest" description="Disordered" evidence="1">
    <location>
        <begin position="1"/>
        <end position="23"/>
    </location>
</feature>
<feature type="compositionally biased region" description="Polar residues" evidence="1">
    <location>
        <begin position="1"/>
        <end position="10"/>
    </location>
</feature>
<name>A0A1R3GDN6_COCAP</name>
<feature type="compositionally biased region" description="Low complexity" evidence="1">
    <location>
        <begin position="62"/>
        <end position="76"/>
    </location>
</feature>
<feature type="region of interest" description="Disordered" evidence="1">
    <location>
        <begin position="62"/>
        <end position="89"/>
    </location>
</feature>
<dbReference type="Proteomes" id="UP000188268">
    <property type="component" value="Unassembled WGS sequence"/>
</dbReference>
<dbReference type="AlphaFoldDB" id="A0A1R3GDN6"/>
<dbReference type="OrthoDB" id="1101370at2759"/>
<dbReference type="Gramene" id="OMO56183">
    <property type="protein sequence ID" value="OMO56183"/>
    <property type="gene ID" value="CCACVL1_26718"/>
</dbReference>
<reference evidence="2 3" key="1">
    <citation type="submission" date="2013-09" db="EMBL/GenBank/DDBJ databases">
        <title>Corchorus capsularis genome sequencing.</title>
        <authorList>
            <person name="Alam M."/>
            <person name="Haque M.S."/>
            <person name="Islam M.S."/>
            <person name="Emdad E.M."/>
            <person name="Islam M.M."/>
            <person name="Ahmed B."/>
            <person name="Halim A."/>
            <person name="Hossen Q.M.M."/>
            <person name="Hossain M.Z."/>
            <person name="Ahmed R."/>
            <person name="Khan M.M."/>
            <person name="Islam R."/>
            <person name="Rashid M.M."/>
            <person name="Khan S.A."/>
            <person name="Rahman M.S."/>
            <person name="Alam M."/>
        </authorList>
    </citation>
    <scope>NUCLEOTIDE SEQUENCE [LARGE SCALE GENOMIC DNA]</scope>
    <source>
        <strain evidence="3">cv. CVL-1</strain>
        <tissue evidence="2">Whole seedling</tissue>
    </source>
</reference>
<organism evidence="2 3">
    <name type="scientific">Corchorus capsularis</name>
    <name type="common">Jute</name>
    <dbReference type="NCBI Taxonomy" id="210143"/>
    <lineage>
        <taxon>Eukaryota</taxon>
        <taxon>Viridiplantae</taxon>
        <taxon>Streptophyta</taxon>
        <taxon>Embryophyta</taxon>
        <taxon>Tracheophyta</taxon>
        <taxon>Spermatophyta</taxon>
        <taxon>Magnoliopsida</taxon>
        <taxon>eudicotyledons</taxon>
        <taxon>Gunneridae</taxon>
        <taxon>Pentapetalae</taxon>
        <taxon>rosids</taxon>
        <taxon>malvids</taxon>
        <taxon>Malvales</taxon>
        <taxon>Malvaceae</taxon>
        <taxon>Grewioideae</taxon>
        <taxon>Apeibeae</taxon>
        <taxon>Corchorus</taxon>
    </lineage>
</organism>
<dbReference type="EMBL" id="AWWV01014530">
    <property type="protein sequence ID" value="OMO56183.1"/>
    <property type="molecule type" value="Genomic_DNA"/>
</dbReference>
<evidence type="ECO:0000256" key="1">
    <source>
        <dbReference type="SAM" id="MobiDB-lite"/>
    </source>
</evidence>
<dbReference type="Pfam" id="PF05340">
    <property type="entry name" value="DUF740"/>
    <property type="match status" value="1"/>
</dbReference>
<keyword evidence="3" id="KW-1185">Reference proteome</keyword>